<keyword evidence="5 6" id="KW-0472">Membrane</keyword>
<evidence type="ECO:0000313" key="9">
    <source>
        <dbReference type="EMBL" id="TXB61585.1"/>
    </source>
</evidence>
<dbReference type="PANTHER" id="PTHR32234:SF0">
    <property type="entry name" value="THIOL:DISULFIDE INTERCHANGE PROTEIN DSBD"/>
    <property type="match status" value="1"/>
</dbReference>
<dbReference type="GO" id="GO:0045454">
    <property type="term" value="P:cell redox homeostasis"/>
    <property type="evidence" value="ECO:0007669"/>
    <property type="project" value="TreeGrafter"/>
</dbReference>
<sequence length="836" mass="91246">MESPVQWTFEARPVSADEVDLVFEAAIQEGWKTYSPKQSYGEDALGPVPIGIFFDEGSHFSMAGELQEAGKRKEAQEPLFDNLTVAYYTGKAVFTQRVKVADFNKPITGYVESMACNEEMCLPPSAEDFSFSLNAEQDADQAAPTQAPTAALPAFEVSGTEGATTAAGAMDSPGSGLADPVQWSFEHRPTGEGTYELAFTATVAEGWKIYSQHTNPDDGPLPTQFNFEEQPGYSLEGDVTEEGEKKSAPDPLFGGVVVTKFTGSPVVFRQQIKATDPTAPITGYLTYMACDDTQCLPPTDVDFSFHLSGQAPTVAAVDPATGLKTIDQRIAAIRASYESPVGTCGVEDVAKEDTNLFWTFLLGFAGGLLALLTPCVFPMIPLTVSFFTKSSKDRATGLRNALIYGLSIIVIYVSIGLLITGVFGATALNALSTNWIANTLFFIIFLFFAFSFFGYYEITLPSSWANKSDAMADKGGLIGIFFMAFTLALVSFSCTGPIIGSALVQSATNKLGPFVVMLGFSSALALPFALFAAFPGWLNSLPRSGGWMNSVKVVLGFLELALALKFLSVADMTMHWNILPYEAFLGAWVLIFAALTAYLFGLIKFPHDSPMQKLSPTRGGVALASLAFTVYLATGFMYNGETKSYNALKLMSGLAPPANYNLFLTKSEADEDIKARFPSFTKCANDLDCFKDYEEGLAYAKEQRMPVLLDFTGYGCVNCRKTEEHIWVEDVVKDKLEQDFVLISLYVDDRKALEEILYSVPRQEKLRNVGNLWADFQIVNFEQNSQPLYVMMSPDEEVLAAPRGYKEGVQDYADFLECGLNTFQNTKASGKPLGEK</sequence>
<dbReference type="InterPro" id="IPR028250">
    <property type="entry name" value="DsbDN"/>
</dbReference>
<gene>
    <name evidence="9" type="ORF">FRY97_18475</name>
</gene>
<organism evidence="9 10">
    <name type="scientific">Phaeodactylibacter luteus</name>
    <dbReference type="NCBI Taxonomy" id="1564516"/>
    <lineage>
        <taxon>Bacteria</taxon>
        <taxon>Pseudomonadati</taxon>
        <taxon>Bacteroidota</taxon>
        <taxon>Saprospiria</taxon>
        <taxon>Saprospirales</taxon>
        <taxon>Haliscomenobacteraceae</taxon>
        <taxon>Phaeodactylibacter</taxon>
    </lineage>
</organism>
<dbReference type="InterPro" id="IPR003834">
    <property type="entry name" value="Cyt_c_assmbl_TM_dom"/>
</dbReference>
<protein>
    <recommendedName>
        <fullName evidence="11">DUF255 domain-containing protein</fullName>
    </recommendedName>
</protein>
<feature type="transmembrane region" description="Helical" evidence="6">
    <location>
        <begin position="401"/>
        <end position="423"/>
    </location>
</feature>
<feature type="transmembrane region" description="Helical" evidence="6">
    <location>
        <begin position="621"/>
        <end position="638"/>
    </location>
</feature>
<keyword evidence="3" id="KW-0201">Cytochrome c-type biogenesis</keyword>
<dbReference type="Proteomes" id="UP000321580">
    <property type="component" value="Unassembled WGS sequence"/>
</dbReference>
<proteinExistence type="predicted"/>
<name>A0A5C6RI50_9BACT</name>
<dbReference type="InterPro" id="IPR036249">
    <property type="entry name" value="Thioredoxin-like_sf"/>
</dbReference>
<evidence type="ECO:0000256" key="2">
    <source>
        <dbReference type="ARBA" id="ARBA00022692"/>
    </source>
</evidence>
<dbReference type="Pfam" id="PF13899">
    <property type="entry name" value="Thioredoxin_7"/>
    <property type="match status" value="1"/>
</dbReference>
<reference evidence="9 10" key="1">
    <citation type="submission" date="2019-08" db="EMBL/GenBank/DDBJ databases">
        <title>Genome of Phaeodactylibacter luteus.</title>
        <authorList>
            <person name="Bowman J.P."/>
        </authorList>
    </citation>
    <scope>NUCLEOTIDE SEQUENCE [LARGE SCALE GENOMIC DNA]</scope>
    <source>
        <strain evidence="9 10">KCTC 42180</strain>
    </source>
</reference>
<accession>A0A5C6RI50</accession>
<dbReference type="AlphaFoldDB" id="A0A5C6RI50"/>
<feature type="transmembrane region" description="Helical" evidence="6">
    <location>
        <begin position="578"/>
        <end position="600"/>
    </location>
</feature>
<evidence type="ECO:0000256" key="6">
    <source>
        <dbReference type="SAM" id="Phobius"/>
    </source>
</evidence>
<dbReference type="EMBL" id="VOOR01000053">
    <property type="protein sequence ID" value="TXB61585.1"/>
    <property type="molecule type" value="Genomic_DNA"/>
</dbReference>
<feature type="transmembrane region" description="Helical" evidence="6">
    <location>
        <begin position="435"/>
        <end position="456"/>
    </location>
</feature>
<evidence type="ECO:0000256" key="4">
    <source>
        <dbReference type="ARBA" id="ARBA00022989"/>
    </source>
</evidence>
<dbReference type="Pfam" id="PF11412">
    <property type="entry name" value="DsbD_N"/>
    <property type="match status" value="1"/>
</dbReference>
<feature type="domain" description="Cytochrome C biogenesis protein transmembrane" evidence="7">
    <location>
        <begin position="358"/>
        <end position="567"/>
    </location>
</feature>
<evidence type="ECO:0000256" key="1">
    <source>
        <dbReference type="ARBA" id="ARBA00004141"/>
    </source>
</evidence>
<dbReference type="PANTHER" id="PTHR32234">
    <property type="entry name" value="THIOL:DISULFIDE INTERCHANGE PROTEIN DSBD"/>
    <property type="match status" value="1"/>
</dbReference>
<keyword evidence="2 6" id="KW-0812">Transmembrane</keyword>
<dbReference type="GO" id="GO:0015035">
    <property type="term" value="F:protein-disulfide reductase activity"/>
    <property type="evidence" value="ECO:0007669"/>
    <property type="project" value="TreeGrafter"/>
</dbReference>
<dbReference type="GO" id="GO:0017004">
    <property type="term" value="P:cytochrome complex assembly"/>
    <property type="evidence" value="ECO:0007669"/>
    <property type="project" value="UniProtKB-KW"/>
</dbReference>
<evidence type="ECO:0000256" key="5">
    <source>
        <dbReference type="ARBA" id="ARBA00023136"/>
    </source>
</evidence>
<dbReference type="SUPFAM" id="SSF52833">
    <property type="entry name" value="Thioredoxin-like"/>
    <property type="match status" value="1"/>
</dbReference>
<dbReference type="InterPro" id="IPR036929">
    <property type="entry name" value="DsbDN_sf"/>
</dbReference>
<evidence type="ECO:0008006" key="11">
    <source>
        <dbReference type="Google" id="ProtNLM"/>
    </source>
</evidence>
<dbReference type="GO" id="GO:0016020">
    <property type="term" value="C:membrane"/>
    <property type="evidence" value="ECO:0007669"/>
    <property type="project" value="UniProtKB-SubCell"/>
</dbReference>
<comment type="subcellular location">
    <subcellularLocation>
        <location evidence="1">Membrane</location>
        <topology evidence="1">Multi-pass membrane protein</topology>
    </subcellularLocation>
</comment>
<dbReference type="Gene3D" id="3.40.30.10">
    <property type="entry name" value="Glutaredoxin"/>
    <property type="match status" value="1"/>
</dbReference>
<evidence type="ECO:0000259" key="8">
    <source>
        <dbReference type="Pfam" id="PF11412"/>
    </source>
</evidence>
<evidence type="ECO:0000259" key="7">
    <source>
        <dbReference type="Pfam" id="PF02683"/>
    </source>
</evidence>
<dbReference type="Pfam" id="PF02683">
    <property type="entry name" value="DsbD_TM"/>
    <property type="match status" value="1"/>
</dbReference>
<feature type="transmembrane region" description="Helical" evidence="6">
    <location>
        <begin position="356"/>
        <end position="380"/>
    </location>
</feature>
<keyword evidence="4 6" id="KW-1133">Transmembrane helix</keyword>
<feature type="transmembrane region" description="Helical" evidence="6">
    <location>
        <begin position="546"/>
        <end position="566"/>
    </location>
</feature>
<feature type="transmembrane region" description="Helical" evidence="6">
    <location>
        <begin position="477"/>
        <end position="499"/>
    </location>
</feature>
<evidence type="ECO:0000313" key="10">
    <source>
        <dbReference type="Proteomes" id="UP000321580"/>
    </source>
</evidence>
<evidence type="ECO:0000256" key="3">
    <source>
        <dbReference type="ARBA" id="ARBA00022748"/>
    </source>
</evidence>
<comment type="caution">
    <text evidence="9">The sequence shown here is derived from an EMBL/GenBank/DDBJ whole genome shotgun (WGS) entry which is preliminary data.</text>
</comment>
<feature type="domain" description="Thiol:disulfide interchange protein DsbD N-terminal" evidence="8">
    <location>
        <begin position="10"/>
        <end position="130"/>
    </location>
</feature>
<dbReference type="Gene3D" id="2.60.40.1250">
    <property type="entry name" value="Thiol:disulfide interchange protein DsbD, N-terminal domain"/>
    <property type="match status" value="2"/>
</dbReference>
<keyword evidence="10" id="KW-1185">Reference proteome</keyword>
<dbReference type="OrthoDB" id="9811036at2"/>
<feature type="transmembrane region" description="Helical" evidence="6">
    <location>
        <begin position="511"/>
        <end position="534"/>
    </location>
</feature>